<dbReference type="CDD" id="cd08586">
    <property type="entry name" value="PI-PLCc_BcPLC_like"/>
    <property type="match status" value="1"/>
</dbReference>
<feature type="domain" description="Phosphatidylinositol-specific phospholipase C X" evidence="1">
    <location>
        <begin position="17"/>
        <end position="173"/>
    </location>
</feature>
<dbReference type="GO" id="GO:0006629">
    <property type="term" value="P:lipid metabolic process"/>
    <property type="evidence" value="ECO:0007669"/>
    <property type="project" value="InterPro"/>
</dbReference>
<dbReference type="AlphaFoldDB" id="A0A161HJV2"/>
<dbReference type="OrthoDB" id="1046782at2759"/>
<dbReference type="InterPro" id="IPR051057">
    <property type="entry name" value="PI-PLC_domain"/>
</dbReference>
<reference evidence="2 3" key="1">
    <citation type="submission" date="2016-02" db="EMBL/GenBank/DDBJ databases">
        <title>Complete genome sequence and transcriptome regulation of the pentose utilising yeast Sugiyamaella lignohabitans.</title>
        <authorList>
            <person name="Bellasio M."/>
            <person name="Peymann A."/>
            <person name="Valli M."/>
            <person name="Sipitzky M."/>
            <person name="Graf A."/>
            <person name="Sauer M."/>
            <person name="Marx H."/>
            <person name="Mattanovich D."/>
        </authorList>
    </citation>
    <scope>NUCLEOTIDE SEQUENCE [LARGE SCALE GENOMIC DNA]</scope>
    <source>
        <strain evidence="2 3">CBS 10342</strain>
    </source>
</reference>
<dbReference type="Gene3D" id="3.20.20.190">
    <property type="entry name" value="Phosphatidylinositol (PI) phosphodiesterase"/>
    <property type="match status" value="1"/>
</dbReference>
<dbReference type="InterPro" id="IPR017946">
    <property type="entry name" value="PLC-like_Pdiesterase_TIM-brl"/>
</dbReference>
<dbReference type="PANTHER" id="PTHR13593:SF113">
    <property type="entry name" value="SI:DKEY-266F7.9"/>
    <property type="match status" value="1"/>
</dbReference>
<dbReference type="PANTHER" id="PTHR13593">
    <property type="match status" value="1"/>
</dbReference>
<proteinExistence type="predicted"/>
<dbReference type="SUPFAM" id="SSF51695">
    <property type="entry name" value="PLC-like phosphodiesterases"/>
    <property type="match status" value="1"/>
</dbReference>
<dbReference type="GeneID" id="30033149"/>
<dbReference type="Pfam" id="PF00388">
    <property type="entry name" value="PI-PLC-X"/>
    <property type="match status" value="1"/>
</dbReference>
<dbReference type="SMART" id="SM00148">
    <property type="entry name" value="PLCXc"/>
    <property type="match status" value="1"/>
</dbReference>
<organism evidence="2 3">
    <name type="scientific">Sugiyamaella lignohabitans</name>
    <dbReference type="NCBI Taxonomy" id="796027"/>
    <lineage>
        <taxon>Eukaryota</taxon>
        <taxon>Fungi</taxon>
        <taxon>Dikarya</taxon>
        <taxon>Ascomycota</taxon>
        <taxon>Saccharomycotina</taxon>
        <taxon>Dipodascomycetes</taxon>
        <taxon>Dipodascales</taxon>
        <taxon>Trichomonascaceae</taxon>
        <taxon>Sugiyamaella</taxon>
    </lineage>
</organism>
<dbReference type="EMBL" id="CP014501">
    <property type="protein sequence ID" value="ANB13077.1"/>
    <property type="molecule type" value="Genomic_DNA"/>
</dbReference>
<accession>A0A161HJV2</accession>
<gene>
    <name evidence="2" type="ORF">AWJ20_1356</name>
</gene>
<protein>
    <recommendedName>
        <fullName evidence="1">Phosphatidylinositol-specific phospholipase C X domain-containing protein</fullName>
    </recommendedName>
</protein>
<sequence>MNLADSDLANWMQKLPDELSLAKIALPGTHNSAACYLTLPSVQCQGSSISDQLLHGVRFLDIRVAAPFFTGCGAAFGSGPDDLQVIHGNFPVKLPFPAKLQDTLVDVYSFLQEHPSETVFVSIKAEGPFGFDKDDFANIIWERYINPSHSRWFLSDQIPKAGDVRGKAVLFRRFGVPDDNRKGQFGIEAAWWKYNTTEDNQGDLAVQDWCEVMAPEDIAKKRDYISQHLNRAKDYNSTDTSEPKLFLNYCSGSNFWNPQCWPQRVSTAISTSDFHNDLGAGCGIVIIDYAESNDWATVRKLVESNIRT</sequence>
<evidence type="ECO:0000313" key="3">
    <source>
        <dbReference type="Proteomes" id="UP000189580"/>
    </source>
</evidence>
<dbReference type="RefSeq" id="XP_018735554.1">
    <property type="nucleotide sequence ID" value="XM_018878229.1"/>
</dbReference>
<dbReference type="InterPro" id="IPR000909">
    <property type="entry name" value="PLipase_C_PInositol-sp_X_dom"/>
</dbReference>
<keyword evidence="3" id="KW-1185">Reference proteome</keyword>
<evidence type="ECO:0000313" key="2">
    <source>
        <dbReference type="EMBL" id="ANB13077.1"/>
    </source>
</evidence>
<name>A0A161HJV2_9ASCO</name>
<dbReference type="Proteomes" id="UP000189580">
    <property type="component" value="Chromosome a"/>
</dbReference>
<dbReference type="KEGG" id="slb:AWJ20_1356"/>
<dbReference type="GO" id="GO:0008081">
    <property type="term" value="F:phosphoric diester hydrolase activity"/>
    <property type="evidence" value="ECO:0007669"/>
    <property type="project" value="InterPro"/>
</dbReference>
<evidence type="ECO:0000259" key="1">
    <source>
        <dbReference type="SMART" id="SM00148"/>
    </source>
</evidence>